<comment type="subcellular location">
    <subcellularLocation>
        <location evidence="2 10">Endoplasmic reticulum membrane</location>
        <topology evidence="2 10">Single-pass type I membrane protein</topology>
    </subcellularLocation>
</comment>
<keyword evidence="6 10" id="KW-0732">Signal</keyword>
<comment type="subunit">
    <text evidence="10">Component of the oligosaccharyltransferase (OST) complex.</text>
</comment>
<organism evidence="11 12">
    <name type="scientific">Coemansia javaensis</name>
    <dbReference type="NCBI Taxonomy" id="2761396"/>
    <lineage>
        <taxon>Eukaryota</taxon>
        <taxon>Fungi</taxon>
        <taxon>Fungi incertae sedis</taxon>
        <taxon>Zoopagomycota</taxon>
        <taxon>Kickxellomycotina</taxon>
        <taxon>Kickxellomycetes</taxon>
        <taxon>Kickxellales</taxon>
        <taxon>Kickxellaceae</taxon>
        <taxon>Coemansia</taxon>
    </lineage>
</organism>
<dbReference type="PANTHER" id="PTHR21049">
    <property type="entry name" value="RIBOPHORIN I"/>
    <property type="match status" value="1"/>
</dbReference>
<comment type="caution">
    <text evidence="11">The sequence shown here is derived from an EMBL/GenBank/DDBJ whole genome shotgun (WGS) entry which is preliminary data.</text>
</comment>
<evidence type="ECO:0000256" key="2">
    <source>
        <dbReference type="ARBA" id="ARBA00004115"/>
    </source>
</evidence>
<dbReference type="AlphaFoldDB" id="A0A9W8LH24"/>
<evidence type="ECO:0000256" key="6">
    <source>
        <dbReference type="ARBA" id="ARBA00022729"/>
    </source>
</evidence>
<evidence type="ECO:0000256" key="10">
    <source>
        <dbReference type="RuleBase" id="RU361143"/>
    </source>
</evidence>
<keyword evidence="8" id="KW-1133">Transmembrane helix</keyword>
<evidence type="ECO:0000256" key="3">
    <source>
        <dbReference type="ARBA" id="ARBA00004922"/>
    </source>
</evidence>
<comment type="function">
    <text evidence="1 10">Subunit of the oligosaccharyl transferase (OST) complex that catalyzes the initial transfer of a defined glycan (Glc(3)Man(9)GlcNAc(2) in eukaryotes) from the lipid carrier dolichol-pyrophosphate to an asparagine residue within an Asn-X-Ser/Thr consensus motif in nascent polypeptide chains, the first step in protein N-glycosylation. N-glycosylation occurs cotranslationally and the complex associates with the Sec61 complex at the channel-forming translocon complex that mediates protein translocation across the endoplasmic reticulum (ER). All subunits are required for a maximal enzyme activity.</text>
</comment>
<dbReference type="InterPro" id="IPR007676">
    <property type="entry name" value="Ribophorin_I"/>
</dbReference>
<dbReference type="Pfam" id="PF04597">
    <property type="entry name" value="Ribophorin_I"/>
    <property type="match status" value="1"/>
</dbReference>
<protein>
    <recommendedName>
        <fullName evidence="10">Dolichyl-diphosphooligosaccharide--protein glycosyltransferase subunit 1</fullName>
    </recommendedName>
</protein>
<evidence type="ECO:0000313" key="11">
    <source>
        <dbReference type="EMBL" id="KAJ2780202.1"/>
    </source>
</evidence>
<dbReference type="GO" id="GO:0008250">
    <property type="term" value="C:oligosaccharyltransferase complex"/>
    <property type="evidence" value="ECO:0007669"/>
    <property type="project" value="UniProtKB-UniRule"/>
</dbReference>
<feature type="chain" id="PRO_5041012733" description="Dolichyl-diphosphooligosaccharide--protein glycosyltransferase subunit 1" evidence="10">
    <location>
        <begin position="22"/>
        <end position="504"/>
    </location>
</feature>
<evidence type="ECO:0000256" key="1">
    <source>
        <dbReference type="ARBA" id="ARBA00002791"/>
    </source>
</evidence>
<dbReference type="GO" id="GO:0018279">
    <property type="term" value="P:protein N-linked glycosylation via asparagine"/>
    <property type="evidence" value="ECO:0007669"/>
    <property type="project" value="TreeGrafter"/>
</dbReference>
<evidence type="ECO:0000256" key="4">
    <source>
        <dbReference type="ARBA" id="ARBA00008905"/>
    </source>
</evidence>
<dbReference type="OrthoDB" id="310030at2759"/>
<accession>A0A9W8LH24</accession>
<keyword evidence="5" id="KW-0812">Transmembrane</keyword>
<gene>
    <name evidence="11" type="primary">OST1</name>
    <name evidence="11" type="ORF">H4R18_003596</name>
</gene>
<sequence length="504" mass="54298">MRGMRGAVLLLLASAAAAAAAAAGLVNTNMIRSVDLRALPAVKEQVGVVVQNEHSSKAQRSYTVVVPAAKHDSLARISVRERKSGAELDVARVEGGADAGQVLYQATLRQALQPGDKISLNVDYVLLNTVAPRPAAVGQVDDQGWVWADDVLVPSAYPTRKQKTVVRTRGDIRGFEPAAAATKSGRTVTFGPFEADGGGLGAARAEVRFWDNAEQVEALTHRREYFVSHWANDLNVLEHYAVRNRGPEIDGGFDKVRQAVGRFMKMRDNFVKTLLLKVPATARGMYFVDEIGNVSTSAVTGRQRSSSGGAPFRVMQLKPRYPLAGGWNYTWWHGYSVPLDAYLRVGPARGGRHLLRVPFIGSLVASASQEEVLALTALDTPNVAVSEYELRITLPEGAADIAVHTPFAVDSVAMQPLSYYFDSTGRTTVVIRQRRVAPDASSAHVLVEYSYSARALWQKPLVIALVLFGLFAAASALSRMRLGLAGPARGGKGGRATKPAAKDD</sequence>
<comment type="pathway">
    <text evidence="3 10">Protein modification; protein glycosylation.</text>
</comment>
<evidence type="ECO:0000256" key="9">
    <source>
        <dbReference type="ARBA" id="ARBA00023136"/>
    </source>
</evidence>
<proteinExistence type="inferred from homology"/>
<evidence type="ECO:0000256" key="7">
    <source>
        <dbReference type="ARBA" id="ARBA00022824"/>
    </source>
</evidence>
<name>A0A9W8LH24_9FUNG</name>
<comment type="similarity">
    <text evidence="4 10">Belongs to the OST1 family.</text>
</comment>
<keyword evidence="7 10" id="KW-0256">Endoplasmic reticulum</keyword>
<evidence type="ECO:0000256" key="8">
    <source>
        <dbReference type="ARBA" id="ARBA00022989"/>
    </source>
</evidence>
<dbReference type="Proteomes" id="UP001140217">
    <property type="component" value="Unassembled WGS sequence"/>
</dbReference>
<evidence type="ECO:0000256" key="5">
    <source>
        <dbReference type="ARBA" id="ARBA00022692"/>
    </source>
</evidence>
<reference evidence="11" key="1">
    <citation type="submission" date="2022-07" db="EMBL/GenBank/DDBJ databases">
        <title>Phylogenomic reconstructions and comparative analyses of Kickxellomycotina fungi.</title>
        <authorList>
            <person name="Reynolds N.K."/>
            <person name="Stajich J.E."/>
            <person name="Barry K."/>
            <person name="Grigoriev I.V."/>
            <person name="Crous P."/>
            <person name="Smith M.E."/>
        </authorList>
    </citation>
    <scope>NUCLEOTIDE SEQUENCE</scope>
    <source>
        <strain evidence="11">NBRC 105414</strain>
    </source>
</reference>
<dbReference type="EMBL" id="JANBUL010000147">
    <property type="protein sequence ID" value="KAJ2780202.1"/>
    <property type="molecule type" value="Genomic_DNA"/>
</dbReference>
<keyword evidence="12" id="KW-1185">Reference proteome</keyword>
<dbReference type="PANTHER" id="PTHR21049:SF0">
    <property type="entry name" value="DOLICHYL-DIPHOSPHOOLIGOSACCHARIDE--PROTEIN GLYCOSYLTRANSFERASE SUBUNIT 1"/>
    <property type="match status" value="1"/>
</dbReference>
<keyword evidence="9" id="KW-0472">Membrane</keyword>
<evidence type="ECO:0000313" key="12">
    <source>
        <dbReference type="Proteomes" id="UP001140217"/>
    </source>
</evidence>
<feature type="signal peptide" evidence="10">
    <location>
        <begin position="1"/>
        <end position="21"/>
    </location>
</feature>